<proteinExistence type="predicted"/>
<keyword evidence="1" id="KW-1133">Transmembrane helix</keyword>
<comment type="caution">
    <text evidence="2">The sequence shown here is derived from an EMBL/GenBank/DDBJ whole genome shotgun (WGS) entry which is preliminary data.</text>
</comment>
<dbReference type="SUPFAM" id="SSF48452">
    <property type="entry name" value="TPR-like"/>
    <property type="match status" value="1"/>
</dbReference>
<organism evidence="2 3">
    <name type="scientific">Luteimonas vadosa</name>
    <dbReference type="NCBI Taxonomy" id="1165507"/>
    <lineage>
        <taxon>Bacteria</taxon>
        <taxon>Pseudomonadati</taxon>
        <taxon>Pseudomonadota</taxon>
        <taxon>Gammaproteobacteria</taxon>
        <taxon>Lysobacterales</taxon>
        <taxon>Lysobacteraceae</taxon>
        <taxon>Luteimonas</taxon>
    </lineage>
</organism>
<keyword evidence="1" id="KW-0472">Membrane</keyword>
<dbReference type="Proteomes" id="UP001501323">
    <property type="component" value="Unassembled WGS sequence"/>
</dbReference>
<feature type="transmembrane region" description="Helical" evidence="1">
    <location>
        <begin position="20"/>
        <end position="39"/>
    </location>
</feature>
<keyword evidence="1" id="KW-0812">Transmembrane</keyword>
<dbReference type="RefSeq" id="WP_345295334.1">
    <property type="nucleotide sequence ID" value="NZ_BAABJY010000002.1"/>
</dbReference>
<evidence type="ECO:0000256" key="1">
    <source>
        <dbReference type="SAM" id="Phobius"/>
    </source>
</evidence>
<dbReference type="InterPro" id="IPR011990">
    <property type="entry name" value="TPR-like_helical_dom_sf"/>
</dbReference>
<evidence type="ECO:0008006" key="4">
    <source>
        <dbReference type="Google" id="ProtNLM"/>
    </source>
</evidence>
<dbReference type="Gene3D" id="1.25.40.10">
    <property type="entry name" value="Tetratricopeptide repeat domain"/>
    <property type="match status" value="2"/>
</dbReference>
<gene>
    <name evidence="2" type="ORF">GCM10023332_19970</name>
</gene>
<keyword evidence="3" id="KW-1185">Reference proteome</keyword>
<evidence type="ECO:0000313" key="2">
    <source>
        <dbReference type="EMBL" id="GAA4867608.1"/>
    </source>
</evidence>
<sequence length="397" mass="42832">MNLLDPKTGDAQLHRRSFFQLPVTGLVILAGLLLAGGVLHAQQGRPRAWIPESADTVVERLPRGYAALVPRGPVPASGAPPSLDEAQRLLATAASTGDARLAARAASLLDRSGDTESVDALRARAFSAQHQHDFGSALSLLDRAVALDPRNGDARLARAQIQMVRGALGRARTDCIALALGVDARAGTLCVAAMALRRGQFDDAARLTDRWLEQSGDGDPLRRHAYVQRGEIAARSGDPAIDRWFRRALDLAPGDVRTLSAYARALGDAGRHRDVLLLLRNAPDHDGLALLQTRSASALGLRQAPAMRERQARRYRLARAMGSEPELRDEAELMLLMGHDELALSLAQRNFETQRDHEDVDILLRSARAVARPDALQPARDWATAQGLALDAPGDAP</sequence>
<dbReference type="EMBL" id="BAABJY010000002">
    <property type="protein sequence ID" value="GAA4867608.1"/>
    <property type="molecule type" value="Genomic_DNA"/>
</dbReference>
<accession>A0ABP9E3T8</accession>
<name>A0ABP9E3T8_9GAMM</name>
<reference evidence="3" key="1">
    <citation type="journal article" date="2019" name="Int. J. Syst. Evol. Microbiol.">
        <title>The Global Catalogue of Microorganisms (GCM) 10K type strain sequencing project: providing services to taxonomists for standard genome sequencing and annotation.</title>
        <authorList>
            <consortium name="The Broad Institute Genomics Platform"/>
            <consortium name="The Broad Institute Genome Sequencing Center for Infectious Disease"/>
            <person name="Wu L."/>
            <person name="Ma J."/>
        </authorList>
    </citation>
    <scope>NUCLEOTIDE SEQUENCE [LARGE SCALE GENOMIC DNA]</scope>
    <source>
        <strain evidence="3">JCM 18392</strain>
    </source>
</reference>
<evidence type="ECO:0000313" key="3">
    <source>
        <dbReference type="Proteomes" id="UP001501323"/>
    </source>
</evidence>
<protein>
    <recommendedName>
        <fullName evidence="4">Tetratricopeptide repeat protein</fullName>
    </recommendedName>
</protein>